<dbReference type="SUPFAM" id="SSF52540">
    <property type="entry name" value="P-loop containing nucleoside triphosphate hydrolases"/>
    <property type="match status" value="1"/>
</dbReference>
<evidence type="ECO:0000256" key="3">
    <source>
        <dbReference type="ARBA" id="ARBA00020170"/>
    </source>
</evidence>
<dbReference type="Gene3D" id="3.40.50.300">
    <property type="entry name" value="P-loop containing nucleotide triphosphate hydrolases"/>
    <property type="match status" value="1"/>
</dbReference>
<keyword evidence="5 9" id="KW-0235">DNA replication</keyword>
<evidence type="ECO:0000256" key="10">
    <source>
        <dbReference type="RuleBase" id="RU000578"/>
    </source>
</evidence>
<dbReference type="GO" id="GO:0003697">
    <property type="term" value="F:single-stranded DNA binding"/>
    <property type="evidence" value="ECO:0007669"/>
    <property type="project" value="UniProtKB-UniRule"/>
</dbReference>
<dbReference type="HAMAP" id="MF_00365">
    <property type="entry name" value="RecF"/>
    <property type="match status" value="1"/>
</dbReference>
<comment type="similarity">
    <text evidence="2 9 10">Belongs to the RecF family.</text>
</comment>
<dbReference type="PROSITE" id="PS00617">
    <property type="entry name" value="RECF_1"/>
    <property type="match status" value="1"/>
</dbReference>
<evidence type="ECO:0000256" key="4">
    <source>
        <dbReference type="ARBA" id="ARBA00022490"/>
    </source>
</evidence>
<organism evidence="12 13">
    <name type="scientific">Candidatus Roizmanbacteria bacterium CG22_combo_CG10-13_8_21_14_all_38_20</name>
    <dbReference type="NCBI Taxonomy" id="1974862"/>
    <lineage>
        <taxon>Bacteria</taxon>
        <taxon>Candidatus Roizmaniibacteriota</taxon>
    </lineage>
</organism>
<evidence type="ECO:0000313" key="13">
    <source>
        <dbReference type="Proteomes" id="UP000231246"/>
    </source>
</evidence>
<evidence type="ECO:0000256" key="9">
    <source>
        <dbReference type="HAMAP-Rule" id="MF_00365"/>
    </source>
</evidence>
<dbReference type="Gene3D" id="1.20.1050.90">
    <property type="entry name" value="RecF/RecN/SMC, N-terminal domain"/>
    <property type="match status" value="1"/>
</dbReference>
<evidence type="ECO:0000313" key="12">
    <source>
        <dbReference type="EMBL" id="PIP61190.1"/>
    </source>
</evidence>
<dbReference type="InterPro" id="IPR027417">
    <property type="entry name" value="P-loop_NTPase"/>
</dbReference>
<feature type="domain" description="RecF/RecN/SMC N-terminal" evidence="11">
    <location>
        <begin position="2"/>
        <end position="342"/>
    </location>
</feature>
<dbReference type="GO" id="GO:0006302">
    <property type="term" value="P:double-strand break repair"/>
    <property type="evidence" value="ECO:0007669"/>
    <property type="project" value="TreeGrafter"/>
</dbReference>
<comment type="subcellular location">
    <subcellularLocation>
        <location evidence="1 9 10">Cytoplasm</location>
    </subcellularLocation>
</comment>
<reference evidence="12 13" key="1">
    <citation type="submission" date="2017-09" db="EMBL/GenBank/DDBJ databases">
        <title>Depth-based differentiation of microbial function through sediment-hosted aquifers and enrichment of novel symbionts in the deep terrestrial subsurface.</title>
        <authorList>
            <person name="Probst A.J."/>
            <person name="Ladd B."/>
            <person name="Jarett J.K."/>
            <person name="Geller-Mcgrath D.E."/>
            <person name="Sieber C.M."/>
            <person name="Emerson J.B."/>
            <person name="Anantharaman K."/>
            <person name="Thomas B.C."/>
            <person name="Malmstrom R."/>
            <person name="Stieglmeier M."/>
            <person name="Klingl A."/>
            <person name="Woyke T."/>
            <person name="Ryan C.M."/>
            <person name="Banfield J.F."/>
        </authorList>
    </citation>
    <scope>NUCLEOTIDE SEQUENCE [LARGE SCALE GENOMIC DNA]</scope>
    <source>
        <strain evidence="12">CG22_combo_CG10-13_8_21_14_all_38_20</strain>
    </source>
</reference>
<proteinExistence type="inferred from homology"/>
<evidence type="ECO:0000256" key="7">
    <source>
        <dbReference type="ARBA" id="ARBA00022840"/>
    </source>
</evidence>
<dbReference type="GO" id="GO:0006260">
    <property type="term" value="P:DNA replication"/>
    <property type="evidence" value="ECO:0007669"/>
    <property type="project" value="UniProtKB-UniRule"/>
</dbReference>
<dbReference type="GO" id="GO:0005737">
    <property type="term" value="C:cytoplasm"/>
    <property type="evidence" value="ECO:0007669"/>
    <property type="project" value="UniProtKB-SubCell"/>
</dbReference>
<dbReference type="Pfam" id="PF02463">
    <property type="entry name" value="SMC_N"/>
    <property type="match status" value="1"/>
</dbReference>
<keyword evidence="9 10" id="KW-0227">DNA damage</keyword>
<evidence type="ECO:0000256" key="2">
    <source>
        <dbReference type="ARBA" id="ARBA00008016"/>
    </source>
</evidence>
<dbReference type="EMBL" id="PCTA01000033">
    <property type="protein sequence ID" value="PIP61190.1"/>
    <property type="molecule type" value="Genomic_DNA"/>
</dbReference>
<dbReference type="PROSITE" id="PS00618">
    <property type="entry name" value="RECF_2"/>
    <property type="match status" value="1"/>
</dbReference>
<keyword evidence="8 9" id="KW-0238">DNA-binding</keyword>
<dbReference type="PANTHER" id="PTHR32182:SF0">
    <property type="entry name" value="DNA REPLICATION AND REPAIR PROTEIN RECF"/>
    <property type="match status" value="1"/>
</dbReference>
<keyword evidence="7 9" id="KW-0067">ATP-binding</keyword>
<name>A0A2H0BVW8_9BACT</name>
<sequence>MFIQNIKLHNFRVYNDHMFKFSPTLTTIVGPNTAGKTNILEAIYLLATGKSFRALVEKAVIAHESELARIEGFITNQNGKQELTIITTNGTTNGTRTAGKRYLVNGVGKQKSNFVGEFNAVVFSPEDIQLITGSPARRRNFLDSVLIQTDRKYAHALTEYEKAIRRRNKLLYRMREENTLREDELTHWDSLVIMHGQIITKFREECISFLNNQHTPEFNFILNYDHSAISKERLLKYQQAELSAGYTLVGPHRDDIILCLNNEKSKINLDQFGSRGEQRMGVLWLKYGELKYLEHQTQEKPVLLLDDIFSELDKQHRQLIQNIISGYQTIITTADEHYLTDIASTDMQTIRLNIKPDLND</sequence>
<dbReference type="Proteomes" id="UP000231246">
    <property type="component" value="Unassembled WGS sequence"/>
</dbReference>
<dbReference type="InterPro" id="IPR042174">
    <property type="entry name" value="RecF_2"/>
</dbReference>
<dbReference type="GO" id="GO:0005524">
    <property type="term" value="F:ATP binding"/>
    <property type="evidence" value="ECO:0007669"/>
    <property type="project" value="UniProtKB-UniRule"/>
</dbReference>
<dbReference type="NCBIfam" id="TIGR00611">
    <property type="entry name" value="recf"/>
    <property type="match status" value="1"/>
</dbReference>
<evidence type="ECO:0000256" key="8">
    <source>
        <dbReference type="ARBA" id="ARBA00023125"/>
    </source>
</evidence>
<keyword evidence="6 9" id="KW-0547">Nucleotide-binding</keyword>
<dbReference type="InterPro" id="IPR001238">
    <property type="entry name" value="DNA-binding_RecF"/>
</dbReference>
<keyword evidence="9 10" id="KW-0742">SOS response</keyword>
<protein>
    <recommendedName>
        <fullName evidence="3 9">DNA replication and repair protein RecF</fullName>
    </recommendedName>
</protein>
<comment type="function">
    <text evidence="9 10">The RecF protein is involved in DNA metabolism; it is required for DNA replication and normal SOS inducibility. RecF binds preferentially to single-stranded, linear DNA. It also seems to bind ATP.</text>
</comment>
<comment type="caution">
    <text evidence="12">The sequence shown here is derived from an EMBL/GenBank/DDBJ whole genome shotgun (WGS) entry which is preliminary data.</text>
</comment>
<dbReference type="AlphaFoldDB" id="A0A2H0BVW8"/>
<evidence type="ECO:0000256" key="5">
    <source>
        <dbReference type="ARBA" id="ARBA00022705"/>
    </source>
</evidence>
<comment type="caution">
    <text evidence="9">Lacks conserved residue(s) required for the propagation of feature annotation.</text>
</comment>
<dbReference type="GO" id="GO:0009432">
    <property type="term" value="P:SOS response"/>
    <property type="evidence" value="ECO:0007669"/>
    <property type="project" value="UniProtKB-UniRule"/>
</dbReference>
<gene>
    <name evidence="9" type="primary">recF</name>
    <name evidence="12" type="ORF">COW99_05355</name>
</gene>
<evidence type="ECO:0000256" key="6">
    <source>
        <dbReference type="ARBA" id="ARBA00022741"/>
    </source>
</evidence>
<dbReference type="InterPro" id="IPR018078">
    <property type="entry name" value="DNA-binding_RecF_CS"/>
</dbReference>
<evidence type="ECO:0000256" key="1">
    <source>
        <dbReference type="ARBA" id="ARBA00004496"/>
    </source>
</evidence>
<dbReference type="GO" id="GO:0000731">
    <property type="term" value="P:DNA synthesis involved in DNA repair"/>
    <property type="evidence" value="ECO:0007669"/>
    <property type="project" value="TreeGrafter"/>
</dbReference>
<dbReference type="InterPro" id="IPR003395">
    <property type="entry name" value="RecF/RecN/SMC_N"/>
</dbReference>
<keyword evidence="4 9" id="KW-0963">Cytoplasm</keyword>
<accession>A0A2H0BVW8</accession>
<dbReference type="PANTHER" id="PTHR32182">
    <property type="entry name" value="DNA REPLICATION AND REPAIR PROTEIN RECF"/>
    <property type="match status" value="1"/>
</dbReference>
<keyword evidence="9 10" id="KW-0234">DNA repair</keyword>
<evidence type="ECO:0000259" key="11">
    <source>
        <dbReference type="Pfam" id="PF02463"/>
    </source>
</evidence>